<proteinExistence type="inferred from homology"/>
<dbReference type="CDD" id="cd00609">
    <property type="entry name" value="AAT_like"/>
    <property type="match status" value="1"/>
</dbReference>
<feature type="domain" description="HTH gntR-type" evidence="6">
    <location>
        <begin position="10"/>
        <end position="78"/>
    </location>
</feature>
<dbReference type="InterPro" id="IPR004839">
    <property type="entry name" value="Aminotransferase_I/II_large"/>
</dbReference>
<keyword evidence="3" id="KW-0805">Transcription regulation</keyword>
<sequence>MFSLDRDSPRPLADQIEQRLHALIATAQLPPGARLNSIRQLAARLGVSPNTVVAAYDRLVAAGLVDSRGTAGFFVAEGPADAMPDAVRVEAGEEQEAVWLAQQANDQRAGVLLASSGALPATWLEDAVPAAAVQRGLARAAAGMASRCPPQGLPELRERLATLLRAQGMAVDASRVLTTYGGTHAIDLICRALLRPGDAVAVETPGYFLLFDRLRQAGVTVVPVPRRPDGIDLDALDEACARHRPRLLFLQSVLHNPTGWGSTPANLHRVLLLAQRHGFLIAEDDVQGHFHPGAPTRLAQLSGLDRVIYYSSICKAMSPALRLGYVAAEPAIVKTLLREKILSVLTTAALNEYVLLEVLAAGRWRKHLDRLQQRLGAARVAATRQLRQAGVLLEHPGEGGLFLWGAVPPGVDVDAVVRDAFRHGILLVRGATFAADGARDDHIRFNAAFSQQPRLAQYLQHQLSAATSAQIALERARASP</sequence>
<dbReference type="Gene3D" id="3.40.640.10">
    <property type="entry name" value="Type I PLP-dependent aspartate aminotransferase-like (Major domain)"/>
    <property type="match status" value="1"/>
</dbReference>
<keyword evidence="7" id="KW-0808">Transferase</keyword>
<dbReference type="PANTHER" id="PTHR46577">
    <property type="entry name" value="HTH-TYPE TRANSCRIPTIONAL REGULATORY PROTEIN GABR"/>
    <property type="match status" value="1"/>
</dbReference>
<dbReference type="SUPFAM" id="SSF46785">
    <property type="entry name" value="Winged helix' DNA-binding domain"/>
    <property type="match status" value="1"/>
</dbReference>
<gene>
    <name evidence="7" type="ORF">LXT12_16495</name>
</gene>
<dbReference type="InterPro" id="IPR015424">
    <property type="entry name" value="PyrdxlP-dep_Trfase"/>
</dbReference>
<evidence type="ECO:0000313" key="8">
    <source>
        <dbReference type="Proteomes" id="UP001201463"/>
    </source>
</evidence>
<evidence type="ECO:0000256" key="1">
    <source>
        <dbReference type="ARBA" id="ARBA00005384"/>
    </source>
</evidence>
<dbReference type="SUPFAM" id="SSF53383">
    <property type="entry name" value="PLP-dependent transferases"/>
    <property type="match status" value="1"/>
</dbReference>
<keyword evidence="2" id="KW-0663">Pyridoxal phosphate</keyword>
<dbReference type="Pfam" id="PF00392">
    <property type="entry name" value="GntR"/>
    <property type="match status" value="1"/>
</dbReference>
<dbReference type="SMART" id="SM00345">
    <property type="entry name" value="HTH_GNTR"/>
    <property type="match status" value="1"/>
</dbReference>
<evidence type="ECO:0000313" key="7">
    <source>
        <dbReference type="EMBL" id="MCE4538854.1"/>
    </source>
</evidence>
<evidence type="ECO:0000256" key="2">
    <source>
        <dbReference type="ARBA" id="ARBA00022898"/>
    </source>
</evidence>
<dbReference type="EMBL" id="JAJTWT010000006">
    <property type="protein sequence ID" value="MCE4538854.1"/>
    <property type="molecule type" value="Genomic_DNA"/>
</dbReference>
<dbReference type="PROSITE" id="PS50949">
    <property type="entry name" value="HTH_GNTR"/>
    <property type="match status" value="1"/>
</dbReference>
<comment type="caution">
    <text evidence="7">The sequence shown here is derived from an EMBL/GenBank/DDBJ whole genome shotgun (WGS) entry which is preliminary data.</text>
</comment>
<dbReference type="CDD" id="cd07377">
    <property type="entry name" value="WHTH_GntR"/>
    <property type="match status" value="1"/>
</dbReference>
<evidence type="ECO:0000256" key="5">
    <source>
        <dbReference type="ARBA" id="ARBA00023163"/>
    </source>
</evidence>
<dbReference type="InterPro" id="IPR051446">
    <property type="entry name" value="HTH_trans_reg/aminotransferase"/>
</dbReference>
<comment type="similarity">
    <text evidence="1">In the C-terminal section; belongs to the class-I pyridoxal-phosphate-dependent aminotransferase family.</text>
</comment>
<evidence type="ECO:0000256" key="4">
    <source>
        <dbReference type="ARBA" id="ARBA00023125"/>
    </source>
</evidence>
<name>A0ABS8XD52_9BURK</name>
<dbReference type="InterPro" id="IPR015421">
    <property type="entry name" value="PyrdxlP-dep_Trfase_major"/>
</dbReference>
<keyword evidence="7" id="KW-0032">Aminotransferase</keyword>
<reference evidence="7 8" key="1">
    <citation type="submission" date="2021-12" db="EMBL/GenBank/DDBJ databases">
        <title>Genome seq of p7.</title>
        <authorList>
            <person name="Seo T."/>
        </authorList>
    </citation>
    <scope>NUCLEOTIDE SEQUENCE [LARGE SCALE GENOMIC DNA]</scope>
    <source>
        <strain evidence="7 8">P7</strain>
    </source>
</reference>
<keyword evidence="4" id="KW-0238">DNA-binding</keyword>
<dbReference type="RefSeq" id="WP_233393373.1">
    <property type="nucleotide sequence ID" value="NZ_JAJTWT010000006.1"/>
</dbReference>
<dbReference type="Pfam" id="PF00155">
    <property type="entry name" value="Aminotran_1_2"/>
    <property type="match status" value="1"/>
</dbReference>
<dbReference type="InterPro" id="IPR036390">
    <property type="entry name" value="WH_DNA-bd_sf"/>
</dbReference>
<dbReference type="InterPro" id="IPR036388">
    <property type="entry name" value="WH-like_DNA-bd_sf"/>
</dbReference>
<dbReference type="InterPro" id="IPR000524">
    <property type="entry name" value="Tscrpt_reg_HTH_GntR"/>
</dbReference>
<dbReference type="GO" id="GO:0008483">
    <property type="term" value="F:transaminase activity"/>
    <property type="evidence" value="ECO:0007669"/>
    <property type="project" value="UniProtKB-KW"/>
</dbReference>
<dbReference type="PANTHER" id="PTHR46577:SF2">
    <property type="entry name" value="TRANSCRIPTIONAL REGULATORY PROTEIN"/>
    <property type="match status" value="1"/>
</dbReference>
<keyword evidence="5" id="KW-0804">Transcription</keyword>
<keyword evidence="8" id="KW-1185">Reference proteome</keyword>
<protein>
    <submittedName>
        <fullName evidence="7">PLP-dependent aminotransferase family protein</fullName>
    </submittedName>
</protein>
<evidence type="ECO:0000256" key="3">
    <source>
        <dbReference type="ARBA" id="ARBA00023015"/>
    </source>
</evidence>
<dbReference type="Gene3D" id="1.10.10.10">
    <property type="entry name" value="Winged helix-like DNA-binding domain superfamily/Winged helix DNA-binding domain"/>
    <property type="match status" value="1"/>
</dbReference>
<organism evidence="7 8">
    <name type="scientific">Pelomonas caseinilytica</name>
    <dbReference type="NCBI Taxonomy" id="2906763"/>
    <lineage>
        <taxon>Bacteria</taxon>
        <taxon>Pseudomonadati</taxon>
        <taxon>Pseudomonadota</taxon>
        <taxon>Betaproteobacteria</taxon>
        <taxon>Burkholderiales</taxon>
        <taxon>Sphaerotilaceae</taxon>
        <taxon>Roseateles</taxon>
    </lineage>
</organism>
<dbReference type="Proteomes" id="UP001201463">
    <property type="component" value="Unassembled WGS sequence"/>
</dbReference>
<accession>A0ABS8XD52</accession>
<evidence type="ECO:0000259" key="6">
    <source>
        <dbReference type="PROSITE" id="PS50949"/>
    </source>
</evidence>